<dbReference type="InterPro" id="IPR052016">
    <property type="entry name" value="Bact_Sigma-Reg"/>
</dbReference>
<dbReference type="EMBL" id="FUYG01000004">
    <property type="protein sequence ID" value="SKA94538.1"/>
    <property type="molecule type" value="Genomic_DNA"/>
</dbReference>
<dbReference type="GO" id="GO:0016791">
    <property type="term" value="F:phosphatase activity"/>
    <property type="evidence" value="ECO:0007669"/>
    <property type="project" value="TreeGrafter"/>
</dbReference>
<dbReference type="SMART" id="SM00331">
    <property type="entry name" value="PP2C_SIG"/>
    <property type="match status" value="1"/>
</dbReference>
<evidence type="ECO:0000313" key="3">
    <source>
        <dbReference type="EMBL" id="SKA94538.1"/>
    </source>
</evidence>
<evidence type="ECO:0000259" key="2">
    <source>
        <dbReference type="SMART" id="SM00331"/>
    </source>
</evidence>
<dbReference type="Proteomes" id="UP000189735">
    <property type="component" value="Unassembled WGS sequence"/>
</dbReference>
<accession>A0A1T4XZ90</accession>
<evidence type="ECO:0000256" key="1">
    <source>
        <dbReference type="ARBA" id="ARBA00022801"/>
    </source>
</evidence>
<evidence type="ECO:0000313" key="4">
    <source>
        <dbReference type="Proteomes" id="UP000189735"/>
    </source>
</evidence>
<dbReference type="InterPro" id="IPR036457">
    <property type="entry name" value="PPM-type-like_dom_sf"/>
</dbReference>
<protein>
    <submittedName>
        <fullName evidence="3">Serine phosphatase RsbU, regulator of sigma subunit</fullName>
    </submittedName>
</protein>
<dbReference type="AlphaFoldDB" id="A0A1T4XZ90"/>
<proteinExistence type="predicted"/>
<dbReference type="InterPro" id="IPR001932">
    <property type="entry name" value="PPM-type_phosphatase-like_dom"/>
</dbReference>
<name>A0A1T4XZ90_9MICO</name>
<dbReference type="SUPFAM" id="SSF81606">
    <property type="entry name" value="PP2C-like"/>
    <property type="match status" value="1"/>
</dbReference>
<keyword evidence="1" id="KW-0378">Hydrolase</keyword>
<gene>
    <name evidence="3" type="ORF">SAMN06295879_1963</name>
</gene>
<dbReference type="Gene3D" id="3.60.40.10">
    <property type="entry name" value="PPM-type phosphatase domain"/>
    <property type="match status" value="1"/>
</dbReference>
<feature type="domain" description="PPM-type phosphatase" evidence="2">
    <location>
        <begin position="240"/>
        <end position="457"/>
    </location>
</feature>
<dbReference type="PANTHER" id="PTHR43156:SF2">
    <property type="entry name" value="STAGE II SPORULATION PROTEIN E"/>
    <property type="match status" value="1"/>
</dbReference>
<dbReference type="PANTHER" id="PTHR43156">
    <property type="entry name" value="STAGE II SPORULATION PROTEIN E-RELATED"/>
    <property type="match status" value="1"/>
</dbReference>
<dbReference type="Pfam" id="PF07228">
    <property type="entry name" value="SpoIIE"/>
    <property type="match status" value="1"/>
</dbReference>
<dbReference type="RefSeq" id="WP_078714231.1">
    <property type="nucleotide sequence ID" value="NZ_FUYG01000004.1"/>
</dbReference>
<organism evidence="3 4">
    <name type="scientific">Agreia bicolorata</name>
    <dbReference type="NCBI Taxonomy" id="110935"/>
    <lineage>
        <taxon>Bacteria</taxon>
        <taxon>Bacillati</taxon>
        <taxon>Actinomycetota</taxon>
        <taxon>Actinomycetes</taxon>
        <taxon>Micrococcales</taxon>
        <taxon>Microbacteriaceae</taxon>
        <taxon>Agreia</taxon>
    </lineage>
</organism>
<sequence length="462" mass="48789">MTAIPPSMDGIQPAGSGVPSPVDAIDLLADLAMRDARESPPSLDAVRRAAAVAKQSIADLESTQLALTEALIASQDRLIAVRALAQINVQGVASDDTVGLLLDKALALSGASQVLLFEERVVTLVRGEARDLHEHTDIALHSISEAPDQLLRTTASDTAIISRLDPDGEAERHLVFFRPPDHPFATSDVPLVEAINSALGVMMAFNELHQRELQQAAVEREHQLASALAQSVITDEPPRSATIDIFARTVPASLTGGDFYVFGQTDGAIWFAVGDVAGKGLPAAMLMTRAVAACRVAFLAHRDESIIEVFTRIEDELFDHLDEAGVFITMTVGHLDESTRAVSLVNAGHSPVLFMDGESALSLAASVPPLGVIRGRVPIVATFVIDGITSLIIGSDGLAEQSSPDEELFGYDRFTELCRGLQGLSSSVIGDGIFETVGTFAAGSPASDDSTLVVITRSGARS</sequence>
<reference evidence="4" key="1">
    <citation type="submission" date="2017-02" db="EMBL/GenBank/DDBJ databases">
        <authorList>
            <person name="Varghese N."/>
            <person name="Submissions S."/>
        </authorList>
    </citation>
    <scope>NUCLEOTIDE SEQUENCE [LARGE SCALE GENOMIC DNA]</scope>
    <source>
        <strain evidence="4">VKM Ac-2052</strain>
    </source>
</reference>